<evidence type="ECO:0000313" key="1">
    <source>
        <dbReference type="EMBL" id="SCT04710.1"/>
    </source>
</evidence>
<gene>
    <name evidence="2" type="ORF">SAMEA2297795_01796</name>
    <name evidence="1" type="ORF">SAMEA2297796_01631</name>
</gene>
<accession>A0A1D4N200</accession>
<dbReference type="EMBL" id="FMPG01000007">
    <property type="protein sequence ID" value="SCT10467.1"/>
    <property type="molecule type" value="Genomic_DNA"/>
</dbReference>
<protein>
    <submittedName>
        <fullName evidence="2">Uncharacterized protein</fullName>
    </submittedName>
</protein>
<dbReference type="RefSeq" id="WP_245167122.1">
    <property type="nucleotide sequence ID" value="NZ_FMPG01000007.1"/>
</dbReference>
<sequence length="66" mass="8116">MMGEYLKEINEFWQQYLNQYNSIYDETTLKTMVENNDTTAFLHPKDLEYIETHFGENFKEIPRFKK</sequence>
<dbReference type="Proteomes" id="UP000095768">
    <property type="component" value="Unassembled WGS sequence"/>
</dbReference>
<evidence type="ECO:0000313" key="2">
    <source>
        <dbReference type="EMBL" id="SCT10467.1"/>
    </source>
</evidence>
<reference evidence="2 4" key="1">
    <citation type="submission" date="2016-09" db="EMBL/GenBank/DDBJ databases">
        <authorList>
            <consortium name="Pathogen Informatics"/>
        </authorList>
    </citation>
    <scope>NUCLEOTIDE SEQUENCE [LARGE SCALE GENOMIC DNA]</scope>
    <source>
        <strain evidence="2 4">82B</strain>
    </source>
</reference>
<dbReference type="Proteomes" id="UP000095412">
    <property type="component" value="Unassembled WGS sequence"/>
</dbReference>
<organism evidence="2 4">
    <name type="scientific">Staphylococcus caeli</name>
    <dbReference type="NCBI Taxonomy" id="2201815"/>
    <lineage>
        <taxon>Bacteria</taxon>
        <taxon>Bacillati</taxon>
        <taxon>Bacillota</taxon>
        <taxon>Bacilli</taxon>
        <taxon>Bacillales</taxon>
        <taxon>Staphylococcaceae</taxon>
        <taxon>Staphylococcus</taxon>
    </lineage>
</organism>
<evidence type="ECO:0000313" key="4">
    <source>
        <dbReference type="Proteomes" id="UP000095768"/>
    </source>
</evidence>
<keyword evidence="3" id="KW-1185">Reference proteome</keyword>
<dbReference type="EMBL" id="FMPI01000011">
    <property type="protein sequence ID" value="SCT04710.1"/>
    <property type="molecule type" value="Genomic_DNA"/>
</dbReference>
<evidence type="ECO:0000313" key="3">
    <source>
        <dbReference type="Proteomes" id="UP000095412"/>
    </source>
</evidence>
<name>A0A1D4N200_9STAP</name>
<reference evidence="1 3" key="2">
    <citation type="submission" date="2016-09" db="EMBL/GenBank/DDBJ databases">
        <authorList>
            <consortium name="Pathogen Informatics"/>
            <person name="Sun Q."/>
            <person name="Inoue M."/>
        </authorList>
    </citation>
    <scope>NUCLEOTIDE SEQUENCE [LARGE SCALE GENOMIC DNA]</scope>
    <source>
        <strain evidence="1 3">82C</strain>
    </source>
</reference>
<dbReference type="AlphaFoldDB" id="A0A1D4N200"/>
<proteinExistence type="predicted"/>